<sequence>MIDAKRMATTTGATISDENMIDIEKCKLRLSAKFDDYCAKIIRDMNTIGVSVIDHFMGQLGELVLQEVLYLYQTVVFSDGKVVNNEMVRDSAGSREKIRGDSIYWVNGSEPNCRFISHLMTTLDRIVFKCNKMNNNGLMGINSISSRTSAMIACYPGQESSYKQHADNTIADGRYITCIYYINKDWVPARDGGLLRIYPSQVSGQQPLNIAPEFDRLICFWSDRRNLHEVLPTRRLRFAITVWYFDDEERRRFRQRVAKSRAK</sequence>
<keyword evidence="3" id="KW-0847">Vitamin C</keyword>
<dbReference type="InterPro" id="IPR051559">
    <property type="entry name" value="HIF_prolyl_hydroxylases"/>
</dbReference>
<accession>A0A7R9L2Z6</accession>
<dbReference type="InterPro" id="IPR006620">
    <property type="entry name" value="Pro_4_hyd_alph"/>
</dbReference>
<dbReference type="AlphaFoldDB" id="A0A7R9L2Z6"/>
<feature type="domain" description="Fe2OG dioxygenase" evidence="9">
    <location>
        <begin position="146"/>
        <end position="246"/>
    </location>
</feature>
<keyword evidence="4" id="KW-0223">Dioxygenase</keyword>
<reference evidence="10" key="1">
    <citation type="submission" date="2020-11" db="EMBL/GenBank/DDBJ databases">
        <authorList>
            <person name="Tran Van P."/>
        </authorList>
    </citation>
    <scope>NUCLEOTIDE SEQUENCE</scope>
</reference>
<dbReference type="PANTHER" id="PTHR12907:SF26">
    <property type="entry name" value="HIF PROLYL HYDROXYLASE, ISOFORM C"/>
    <property type="match status" value="1"/>
</dbReference>
<dbReference type="OrthoDB" id="76265at2759"/>
<dbReference type="Pfam" id="PF13640">
    <property type="entry name" value="2OG-FeII_Oxy_3"/>
    <property type="match status" value="1"/>
</dbReference>
<dbReference type="EMBL" id="OC868716">
    <property type="protein sequence ID" value="CAD7634182.1"/>
    <property type="molecule type" value="Genomic_DNA"/>
</dbReference>
<evidence type="ECO:0000259" key="9">
    <source>
        <dbReference type="PROSITE" id="PS51471"/>
    </source>
</evidence>
<protein>
    <recommendedName>
        <fullName evidence="7">hypoxia-inducible factor-proline dioxygenase</fullName>
        <ecNumber evidence="7">1.14.11.29</ecNumber>
    </recommendedName>
</protein>
<evidence type="ECO:0000313" key="10">
    <source>
        <dbReference type="EMBL" id="CAD7634182.1"/>
    </source>
</evidence>
<dbReference type="SMART" id="SM00702">
    <property type="entry name" value="P4Hc"/>
    <property type="match status" value="1"/>
</dbReference>
<evidence type="ECO:0000256" key="5">
    <source>
        <dbReference type="ARBA" id="ARBA00023002"/>
    </source>
</evidence>
<dbReference type="GO" id="GO:0031418">
    <property type="term" value="F:L-ascorbic acid binding"/>
    <property type="evidence" value="ECO:0007669"/>
    <property type="project" value="UniProtKB-KW"/>
</dbReference>
<comment type="cofactor">
    <cofactor evidence="1">
        <name>L-ascorbate</name>
        <dbReference type="ChEBI" id="CHEBI:38290"/>
    </cofactor>
</comment>
<dbReference type="InterPro" id="IPR044862">
    <property type="entry name" value="Pro_4_hyd_alph_FE2OG_OXY"/>
</dbReference>
<dbReference type="GO" id="GO:0071456">
    <property type="term" value="P:cellular response to hypoxia"/>
    <property type="evidence" value="ECO:0007669"/>
    <property type="project" value="TreeGrafter"/>
</dbReference>
<evidence type="ECO:0000256" key="2">
    <source>
        <dbReference type="ARBA" id="ARBA00022723"/>
    </source>
</evidence>
<dbReference type="InterPro" id="IPR005123">
    <property type="entry name" value="Oxoglu/Fe-dep_dioxygenase_dom"/>
</dbReference>
<dbReference type="GO" id="GO:0160082">
    <property type="term" value="F:hypoxia-inducible factor-proline dioxygenase activity"/>
    <property type="evidence" value="ECO:0007669"/>
    <property type="project" value="UniProtKB-EC"/>
</dbReference>
<keyword evidence="11" id="KW-1185">Reference proteome</keyword>
<name>A0A7R9L2Z6_9ACAR</name>
<keyword evidence="2" id="KW-0479">Metal-binding</keyword>
<dbReference type="EMBL" id="CAJPIZ010014141">
    <property type="protein sequence ID" value="CAG2114612.1"/>
    <property type="molecule type" value="Genomic_DNA"/>
</dbReference>
<keyword evidence="5" id="KW-0560">Oxidoreductase</keyword>
<dbReference type="EC" id="1.14.11.29" evidence="7"/>
<dbReference type="GO" id="GO:0008198">
    <property type="term" value="F:ferrous iron binding"/>
    <property type="evidence" value="ECO:0007669"/>
    <property type="project" value="TreeGrafter"/>
</dbReference>
<gene>
    <name evidence="10" type="ORF">OSB1V03_LOCUS14578</name>
</gene>
<evidence type="ECO:0000256" key="8">
    <source>
        <dbReference type="ARBA" id="ARBA00049134"/>
    </source>
</evidence>
<comment type="catalytic activity">
    <reaction evidence="8">
        <text>L-prolyl-[hypoxia-inducible factor alpha subunit] + 2-oxoglutarate + O2 = trans-4-hydroxy-L-prolyl-[hypoxia-inducible factor alpha subunit] + succinate + CO2</text>
        <dbReference type="Rhea" id="RHEA:48400"/>
        <dbReference type="Rhea" id="RHEA-COMP:12093"/>
        <dbReference type="Rhea" id="RHEA-COMP:12094"/>
        <dbReference type="ChEBI" id="CHEBI:15379"/>
        <dbReference type="ChEBI" id="CHEBI:16526"/>
        <dbReference type="ChEBI" id="CHEBI:16810"/>
        <dbReference type="ChEBI" id="CHEBI:30031"/>
        <dbReference type="ChEBI" id="CHEBI:50342"/>
        <dbReference type="ChEBI" id="CHEBI:61965"/>
        <dbReference type="EC" id="1.14.11.29"/>
    </reaction>
</comment>
<dbReference type="Proteomes" id="UP000759131">
    <property type="component" value="Unassembled WGS sequence"/>
</dbReference>
<dbReference type="Gene3D" id="2.60.120.620">
    <property type="entry name" value="q2cbj1_9rhob like domain"/>
    <property type="match status" value="1"/>
</dbReference>
<evidence type="ECO:0000256" key="7">
    <source>
        <dbReference type="ARBA" id="ARBA00039004"/>
    </source>
</evidence>
<dbReference type="PANTHER" id="PTHR12907">
    <property type="entry name" value="EGL NINE HOMOLOG-RELATED"/>
    <property type="match status" value="1"/>
</dbReference>
<evidence type="ECO:0000256" key="1">
    <source>
        <dbReference type="ARBA" id="ARBA00001961"/>
    </source>
</evidence>
<dbReference type="PROSITE" id="PS51471">
    <property type="entry name" value="FE2OG_OXY"/>
    <property type="match status" value="1"/>
</dbReference>
<evidence type="ECO:0000256" key="3">
    <source>
        <dbReference type="ARBA" id="ARBA00022896"/>
    </source>
</evidence>
<proteinExistence type="predicted"/>
<keyword evidence="6" id="KW-0408">Iron</keyword>
<organism evidence="10">
    <name type="scientific">Medioppia subpectinata</name>
    <dbReference type="NCBI Taxonomy" id="1979941"/>
    <lineage>
        <taxon>Eukaryota</taxon>
        <taxon>Metazoa</taxon>
        <taxon>Ecdysozoa</taxon>
        <taxon>Arthropoda</taxon>
        <taxon>Chelicerata</taxon>
        <taxon>Arachnida</taxon>
        <taxon>Acari</taxon>
        <taxon>Acariformes</taxon>
        <taxon>Sarcoptiformes</taxon>
        <taxon>Oribatida</taxon>
        <taxon>Brachypylina</taxon>
        <taxon>Oppioidea</taxon>
        <taxon>Oppiidae</taxon>
        <taxon>Medioppia</taxon>
    </lineage>
</organism>
<evidence type="ECO:0000256" key="6">
    <source>
        <dbReference type="ARBA" id="ARBA00023004"/>
    </source>
</evidence>
<evidence type="ECO:0000256" key="4">
    <source>
        <dbReference type="ARBA" id="ARBA00022964"/>
    </source>
</evidence>
<evidence type="ECO:0000313" key="11">
    <source>
        <dbReference type="Proteomes" id="UP000759131"/>
    </source>
</evidence>